<dbReference type="RefSeq" id="WP_185003607.1">
    <property type="nucleotide sequence ID" value="NZ_BAAAUI010000023.1"/>
</dbReference>
<evidence type="ECO:0000313" key="1">
    <source>
        <dbReference type="EMBL" id="MBB4677692.1"/>
    </source>
</evidence>
<evidence type="ECO:0000313" key="2">
    <source>
        <dbReference type="Proteomes" id="UP000533598"/>
    </source>
</evidence>
<reference evidence="1 2" key="1">
    <citation type="submission" date="2020-08" db="EMBL/GenBank/DDBJ databases">
        <title>Sequencing the genomes of 1000 actinobacteria strains.</title>
        <authorList>
            <person name="Klenk H.-P."/>
        </authorList>
    </citation>
    <scope>NUCLEOTIDE SEQUENCE [LARGE SCALE GENOMIC DNA]</scope>
    <source>
        <strain evidence="1 2">DSM 44230</strain>
    </source>
</reference>
<gene>
    <name evidence="1" type="ORF">HNR67_003810</name>
</gene>
<keyword evidence="2" id="KW-1185">Reference proteome</keyword>
<dbReference type="Proteomes" id="UP000533598">
    <property type="component" value="Unassembled WGS sequence"/>
</dbReference>
<dbReference type="EMBL" id="JACHMH010000001">
    <property type="protein sequence ID" value="MBB4677692.1"/>
    <property type="molecule type" value="Genomic_DNA"/>
</dbReference>
<dbReference type="InterPro" id="IPR022536">
    <property type="entry name" value="EspC"/>
</dbReference>
<dbReference type="AlphaFoldDB" id="A0A7W7FTY1"/>
<comment type="caution">
    <text evidence="1">The sequence shown here is derived from an EMBL/GenBank/DDBJ whole genome shotgun (WGS) entry which is preliminary data.</text>
</comment>
<accession>A0A7W7FTY1</accession>
<sequence length="102" mass="10821">MTADKFTTRSAELERYAATLARIGEGLSRQAATAAGIQLGHEAYGVIGTQFAGDLNKQASEARARIEDGAQGLQDVAKSLKDAALTYQDAEDAVRDSFDGKK</sequence>
<name>A0A7W7FTY1_9PSEU</name>
<proteinExistence type="predicted"/>
<organism evidence="1 2">
    <name type="scientific">Crossiella cryophila</name>
    <dbReference type="NCBI Taxonomy" id="43355"/>
    <lineage>
        <taxon>Bacteria</taxon>
        <taxon>Bacillati</taxon>
        <taxon>Actinomycetota</taxon>
        <taxon>Actinomycetes</taxon>
        <taxon>Pseudonocardiales</taxon>
        <taxon>Pseudonocardiaceae</taxon>
        <taxon>Crossiella</taxon>
    </lineage>
</organism>
<protein>
    <recommendedName>
        <fullName evidence="3">Excreted virulence factor EspC, type VII ESX diderm</fullName>
    </recommendedName>
</protein>
<dbReference type="Pfam" id="PF10824">
    <property type="entry name" value="T7SS_ESX_EspC"/>
    <property type="match status" value="1"/>
</dbReference>
<evidence type="ECO:0008006" key="3">
    <source>
        <dbReference type="Google" id="ProtNLM"/>
    </source>
</evidence>
<dbReference type="GO" id="GO:0009306">
    <property type="term" value="P:protein secretion"/>
    <property type="evidence" value="ECO:0007669"/>
    <property type="project" value="InterPro"/>
</dbReference>